<feature type="binding site" evidence="10">
    <location>
        <position position="416"/>
    </location>
    <ligand>
        <name>substrate</name>
    </ligand>
</feature>
<evidence type="ECO:0000256" key="8">
    <source>
        <dbReference type="ARBA" id="ARBA00023242"/>
    </source>
</evidence>
<evidence type="ECO:0000256" key="1">
    <source>
        <dbReference type="ARBA" id="ARBA00004123"/>
    </source>
</evidence>
<dbReference type="GO" id="GO:0004527">
    <property type="term" value="F:exonuclease activity"/>
    <property type="evidence" value="ECO:0007669"/>
    <property type="project" value="UniProtKB-KW"/>
</dbReference>
<dbReference type="GO" id="GO:0005634">
    <property type="term" value="C:nucleus"/>
    <property type="evidence" value="ECO:0007669"/>
    <property type="project" value="UniProtKB-SubCell"/>
</dbReference>
<evidence type="ECO:0000256" key="9">
    <source>
        <dbReference type="PIRSR" id="PIRSR610347-1"/>
    </source>
</evidence>
<evidence type="ECO:0000256" key="11">
    <source>
        <dbReference type="PIRSR" id="PIRSR610347-3"/>
    </source>
</evidence>
<evidence type="ECO:0000256" key="7">
    <source>
        <dbReference type="ARBA" id="ARBA00023204"/>
    </source>
</evidence>
<keyword evidence="5" id="KW-0378">Hydrolase</keyword>
<evidence type="ECO:0000256" key="6">
    <source>
        <dbReference type="ARBA" id="ARBA00022839"/>
    </source>
</evidence>
<dbReference type="InterPro" id="IPR010347">
    <property type="entry name" value="Tdp1"/>
</dbReference>
<dbReference type="AlphaFoldDB" id="A0ABD2XVM5"/>
<feature type="site" description="Interaction with DNA" evidence="11">
    <location>
        <position position="439"/>
    </location>
</feature>
<dbReference type="Pfam" id="PF06087">
    <property type="entry name" value="Tyr-DNA_phospho"/>
    <property type="match status" value="1"/>
</dbReference>
<evidence type="ECO:0000313" key="13">
    <source>
        <dbReference type="Proteomes" id="UP001627154"/>
    </source>
</evidence>
<dbReference type="PANTHER" id="PTHR12415:SF0">
    <property type="entry name" value="TYROSYL-DNA PHOSPHODIESTERASE 1"/>
    <property type="match status" value="1"/>
</dbReference>
<keyword evidence="4" id="KW-0227">DNA damage</keyword>
<comment type="similarity">
    <text evidence="2">Belongs to the tyrosyl-DNA phosphodiesterase family.</text>
</comment>
<keyword evidence="6" id="KW-0269">Exonuclease</keyword>
<evidence type="ECO:0000256" key="5">
    <source>
        <dbReference type="ARBA" id="ARBA00022801"/>
    </source>
</evidence>
<comment type="caution">
    <text evidence="12">The sequence shown here is derived from an EMBL/GenBank/DDBJ whole genome shotgun (WGS) entry which is preliminary data.</text>
</comment>
<keyword evidence="13" id="KW-1185">Reference proteome</keyword>
<dbReference type="Gene3D" id="3.30.870.10">
    <property type="entry name" value="Endonuclease Chain A"/>
    <property type="match status" value="2"/>
</dbReference>
<keyword evidence="3" id="KW-0540">Nuclease</keyword>
<accession>A0ABD2XVM5</accession>
<reference evidence="12 13" key="1">
    <citation type="journal article" date="2024" name="bioRxiv">
        <title>A reference genome for Trichogramma kaykai: A tiny desert-dwelling parasitoid wasp with competing sex-ratio distorters.</title>
        <authorList>
            <person name="Culotta J."/>
            <person name="Lindsey A.R."/>
        </authorList>
    </citation>
    <scope>NUCLEOTIDE SEQUENCE [LARGE SCALE GENOMIC DNA]</scope>
    <source>
        <strain evidence="12 13">KSX58</strain>
    </source>
</reference>
<evidence type="ECO:0000256" key="4">
    <source>
        <dbReference type="ARBA" id="ARBA00022763"/>
    </source>
</evidence>
<dbReference type="EMBL" id="JBJJXI010000002">
    <property type="protein sequence ID" value="KAL3407953.1"/>
    <property type="molecule type" value="Genomic_DNA"/>
</dbReference>
<gene>
    <name evidence="12" type="ORF">TKK_000181</name>
</gene>
<evidence type="ECO:0000256" key="2">
    <source>
        <dbReference type="ARBA" id="ARBA00010205"/>
    </source>
</evidence>
<dbReference type="Proteomes" id="UP001627154">
    <property type="component" value="Unassembled WGS sequence"/>
</dbReference>
<proteinExistence type="inferred from homology"/>
<name>A0ABD2XVM5_9HYME</name>
<feature type="binding site" evidence="10">
    <location>
        <position position="188"/>
    </location>
    <ligand>
        <name>substrate</name>
    </ligand>
</feature>
<evidence type="ECO:0008006" key="14">
    <source>
        <dbReference type="Google" id="ProtNLM"/>
    </source>
</evidence>
<feature type="active site" description="Nucleophile" evidence="9">
    <location>
        <position position="186"/>
    </location>
</feature>
<organism evidence="12 13">
    <name type="scientific">Trichogramma kaykai</name>
    <dbReference type="NCBI Taxonomy" id="54128"/>
    <lineage>
        <taxon>Eukaryota</taxon>
        <taxon>Metazoa</taxon>
        <taxon>Ecdysozoa</taxon>
        <taxon>Arthropoda</taxon>
        <taxon>Hexapoda</taxon>
        <taxon>Insecta</taxon>
        <taxon>Pterygota</taxon>
        <taxon>Neoptera</taxon>
        <taxon>Endopterygota</taxon>
        <taxon>Hymenoptera</taxon>
        <taxon>Apocrita</taxon>
        <taxon>Proctotrupomorpha</taxon>
        <taxon>Chalcidoidea</taxon>
        <taxon>Trichogrammatidae</taxon>
        <taxon>Trichogramma</taxon>
    </lineage>
</organism>
<dbReference type="SUPFAM" id="SSF56024">
    <property type="entry name" value="Phospholipase D/nuclease"/>
    <property type="match status" value="2"/>
</dbReference>
<feature type="active site" description="Proton donor/acceptor" evidence="9">
    <location>
        <position position="414"/>
    </location>
</feature>
<dbReference type="GO" id="GO:0006281">
    <property type="term" value="P:DNA repair"/>
    <property type="evidence" value="ECO:0007669"/>
    <property type="project" value="UniProtKB-KW"/>
</dbReference>
<keyword evidence="8" id="KW-0539">Nucleus</keyword>
<evidence type="ECO:0000256" key="3">
    <source>
        <dbReference type="ARBA" id="ARBA00022722"/>
    </source>
</evidence>
<evidence type="ECO:0000256" key="10">
    <source>
        <dbReference type="PIRSR" id="PIRSR610347-2"/>
    </source>
</evidence>
<protein>
    <recommendedName>
        <fullName evidence="14">Tyrosyl-DNA phosphodiesterase</fullName>
    </recommendedName>
</protein>
<comment type="subcellular location">
    <subcellularLocation>
        <location evidence="1">Nucleus</location>
    </subcellularLocation>
</comment>
<evidence type="ECO:0000313" key="12">
    <source>
        <dbReference type="EMBL" id="KAL3407953.1"/>
    </source>
</evidence>
<dbReference type="PANTHER" id="PTHR12415">
    <property type="entry name" value="TYROSYL-DNA PHOSPHODIESTERASE 1"/>
    <property type="match status" value="1"/>
</dbReference>
<keyword evidence="7" id="KW-0234">DNA repair</keyword>
<sequence>MYQIGLEDIKVKRVKGEPITDALDPHSCFSNEMTLSVYTWMKMYIMCGSNPEDRDEMRDVSIAIAKTFRDDPVHISEHGTFSKKFQESAPYHYFLSTVDPSKKTHQQPLSVHFHEIIDYTEGIIVESFHINFMVEISWILNEYMLACQDPKMTILYGTLVDAKFMYDIPFDVELQQCKMPEFGCHHSKISILKYDDNSVRIIISSANLYAQDWHGRTQGLWISPRLPYLPASAEDSEGESTTNFKHDIIQYLSCYSEPQVLGWISLLYRIDFSAVNVFFIGSVPGYHEGPNLNLWGHLKLKKILSEHVILPENSKDWTVIAQSSAVGVYGSYYQRWLKSHIVQPMSQGKLNLPRTPPFKFIYPTQRSYNNSYDSKLGVTCLMYNKDSHMNQKWIKDYLCDWKSDSTSRTKAMPHIKCYTRLSPDESEVLYFLSTSANLSKGAWGKMLRKDTIQYLANYEAGVLFIPQIMIQRSTFPVMESAFTEAPIFKLPFDLPLTPYQTDDEPFVIIRCQDARLAVEIDHHIYEKHPTAINIFMGKVPSCREYHRNDFDDIDYDDDEDHDDDSSLDDSHECDYDLEEIDRKFCEAFEC</sequence>